<evidence type="ECO:0000256" key="5">
    <source>
        <dbReference type="ARBA" id="ARBA00022692"/>
    </source>
</evidence>
<evidence type="ECO:0000256" key="9">
    <source>
        <dbReference type="ARBA" id="ARBA00022989"/>
    </source>
</evidence>
<keyword evidence="11 12" id="KW-0472">Membrane</keyword>
<dbReference type="PANTHER" id="PTHR43394:SF1">
    <property type="entry name" value="ATP-BINDING CASSETTE SUB-FAMILY B MEMBER 10, MITOCHONDRIAL"/>
    <property type="match status" value="1"/>
</dbReference>
<dbReference type="CDD" id="cd18552">
    <property type="entry name" value="ABC_6TM_MsbA_like"/>
    <property type="match status" value="1"/>
</dbReference>
<dbReference type="Pfam" id="PF00664">
    <property type="entry name" value="ABC_membrane"/>
    <property type="match status" value="1"/>
</dbReference>
<dbReference type="AlphaFoldDB" id="A0AAW3EPW4"/>
<evidence type="ECO:0000256" key="4">
    <source>
        <dbReference type="ARBA" id="ARBA00022519"/>
    </source>
</evidence>
<dbReference type="PROSITE" id="PS50929">
    <property type="entry name" value="ABC_TM1F"/>
    <property type="match status" value="1"/>
</dbReference>
<keyword evidence="2" id="KW-0813">Transport</keyword>
<dbReference type="KEGG" id="bgo:BM43_2448"/>
<dbReference type="Gene3D" id="3.40.50.300">
    <property type="entry name" value="P-loop containing nucleotide triphosphate hydrolases"/>
    <property type="match status" value="1"/>
</dbReference>
<dbReference type="InterPro" id="IPR036640">
    <property type="entry name" value="ABC1_TM_sf"/>
</dbReference>
<evidence type="ECO:0000259" key="13">
    <source>
        <dbReference type="PROSITE" id="PS50893"/>
    </source>
</evidence>
<dbReference type="PROSITE" id="PS00211">
    <property type="entry name" value="ABC_TRANSPORTER_1"/>
    <property type="match status" value="1"/>
</dbReference>
<dbReference type="PANTHER" id="PTHR43394">
    <property type="entry name" value="ATP-DEPENDENT PERMEASE MDL1, MITOCHONDRIAL"/>
    <property type="match status" value="1"/>
</dbReference>
<dbReference type="EMBL" id="JPGG01000018">
    <property type="protein sequence ID" value="KGC09731.1"/>
    <property type="molecule type" value="Genomic_DNA"/>
</dbReference>
<keyword evidence="4" id="KW-0997">Cell inner membrane</keyword>
<dbReference type="Pfam" id="PF00005">
    <property type="entry name" value="ABC_tran"/>
    <property type="match status" value="1"/>
</dbReference>
<dbReference type="FunFam" id="3.40.50.300:FF:000221">
    <property type="entry name" value="Multidrug ABC transporter ATP-binding protein"/>
    <property type="match status" value="1"/>
</dbReference>
<protein>
    <submittedName>
        <fullName evidence="15">Lipid A export permease/ATP-binding protein MsbA</fullName>
    </submittedName>
</protein>
<feature type="transmembrane region" description="Helical" evidence="12">
    <location>
        <begin position="147"/>
        <end position="171"/>
    </location>
</feature>
<dbReference type="InterPro" id="IPR011527">
    <property type="entry name" value="ABC1_TM_dom"/>
</dbReference>
<dbReference type="InterPro" id="IPR003439">
    <property type="entry name" value="ABC_transporter-like_ATP-bd"/>
</dbReference>
<dbReference type="SMART" id="SM00382">
    <property type="entry name" value="AAA"/>
    <property type="match status" value="1"/>
</dbReference>
<feature type="transmembrane region" description="Helical" evidence="12">
    <location>
        <begin position="34"/>
        <end position="55"/>
    </location>
</feature>
<name>A0AAW3EPW4_BURGA</name>
<feature type="transmembrane region" description="Helical" evidence="12">
    <location>
        <begin position="75"/>
        <end position="93"/>
    </location>
</feature>
<dbReference type="SUPFAM" id="SSF90123">
    <property type="entry name" value="ABC transporter transmembrane region"/>
    <property type="match status" value="1"/>
</dbReference>
<evidence type="ECO:0000256" key="12">
    <source>
        <dbReference type="SAM" id="Phobius"/>
    </source>
</evidence>
<comment type="caution">
    <text evidence="15">The sequence shown here is derived from an EMBL/GenBank/DDBJ whole genome shotgun (WGS) entry which is preliminary data.</text>
</comment>
<dbReference type="GO" id="GO:0015421">
    <property type="term" value="F:ABC-type oligopeptide transporter activity"/>
    <property type="evidence" value="ECO:0007669"/>
    <property type="project" value="TreeGrafter"/>
</dbReference>
<dbReference type="SUPFAM" id="SSF52540">
    <property type="entry name" value="P-loop containing nucleoside triphosphate hydrolases"/>
    <property type="match status" value="1"/>
</dbReference>
<evidence type="ECO:0000256" key="2">
    <source>
        <dbReference type="ARBA" id="ARBA00022448"/>
    </source>
</evidence>
<reference evidence="15 16" key="1">
    <citation type="submission" date="2014-04" db="EMBL/GenBank/DDBJ databases">
        <authorList>
            <person name="Bishop-Lilly K.A."/>
            <person name="Broomall S.M."/>
            <person name="Chain P.S."/>
            <person name="Chertkov O."/>
            <person name="Coyne S.R."/>
            <person name="Daligault H.E."/>
            <person name="Davenport K.W."/>
            <person name="Erkkila T."/>
            <person name="Frey K.G."/>
            <person name="Gibbons H.S."/>
            <person name="Gu W."/>
            <person name="Jaissle J."/>
            <person name="Johnson S.L."/>
            <person name="Koroleva G.I."/>
            <person name="Ladner J.T."/>
            <person name="Lo C.-C."/>
            <person name="Minogue T.D."/>
            <person name="Munk C."/>
            <person name="Palacios G.F."/>
            <person name="Redden C.L."/>
            <person name="Rosenzweig C.N."/>
            <person name="Scholz M.B."/>
            <person name="Teshima H."/>
            <person name="Xu Y."/>
        </authorList>
    </citation>
    <scope>NUCLEOTIDE SEQUENCE [LARGE SCALE GENOMIC DNA]</scope>
    <source>
        <strain evidence="16">gladioli</strain>
    </source>
</reference>
<feature type="transmembrane region" description="Helical" evidence="12">
    <location>
        <begin position="252"/>
        <end position="284"/>
    </location>
</feature>
<evidence type="ECO:0000256" key="6">
    <source>
        <dbReference type="ARBA" id="ARBA00022741"/>
    </source>
</evidence>
<keyword evidence="10" id="KW-0445">Lipid transport</keyword>
<keyword evidence="5 12" id="KW-0812">Transmembrane</keyword>
<dbReference type="GO" id="GO:0034040">
    <property type="term" value="F:ATPase-coupled lipid transmembrane transporter activity"/>
    <property type="evidence" value="ECO:0007669"/>
    <property type="project" value="InterPro"/>
</dbReference>
<dbReference type="PROSITE" id="PS50893">
    <property type="entry name" value="ABC_TRANSPORTER_2"/>
    <property type="match status" value="1"/>
</dbReference>
<evidence type="ECO:0000313" key="15">
    <source>
        <dbReference type="EMBL" id="KGC09731.1"/>
    </source>
</evidence>
<evidence type="ECO:0000256" key="7">
    <source>
        <dbReference type="ARBA" id="ARBA00022840"/>
    </source>
</evidence>
<dbReference type="GO" id="GO:0005524">
    <property type="term" value="F:ATP binding"/>
    <property type="evidence" value="ECO:0007669"/>
    <property type="project" value="UniProtKB-KW"/>
</dbReference>
<dbReference type="Gene3D" id="1.20.1560.10">
    <property type="entry name" value="ABC transporter type 1, transmembrane domain"/>
    <property type="match status" value="1"/>
</dbReference>
<organism evidence="15 16">
    <name type="scientific">Burkholderia gladioli</name>
    <name type="common">Pseudomonas marginata</name>
    <name type="synonym">Phytomonas marginata</name>
    <dbReference type="NCBI Taxonomy" id="28095"/>
    <lineage>
        <taxon>Bacteria</taxon>
        <taxon>Pseudomonadati</taxon>
        <taxon>Pseudomonadota</taxon>
        <taxon>Betaproteobacteria</taxon>
        <taxon>Burkholderiales</taxon>
        <taxon>Burkholderiaceae</taxon>
        <taxon>Burkholderia</taxon>
    </lineage>
</organism>
<dbReference type="GO" id="GO:0005886">
    <property type="term" value="C:plasma membrane"/>
    <property type="evidence" value="ECO:0007669"/>
    <property type="project" value="UniProtKB-SubCell"/>
</dbReference>
<accession>A0AAW3EPW4</accession>
<dbReference type="InterPro" id="IPR039421">
    <property type="entry name" value="Type_1_exporter"/>
</dbReference>
<dbReference type="InterPro" id="IPR017871">
    <property type="entry name" value="ABC_transporter-like_CS"/>
</dbReference>
<feature type="domain" description="ABC transmembrane type-1" evidence="14">
    <location>
        <begin position="39"/>
        <end position="322"/>
    </location>
</feature>
<feature type="transmembrane region" description="Helical" evidence="12">
    <location>
        <begin position="177"/>
        <end position="195"/>
    </location>
</feature>
<feature type="domain" description="ABC transporter" evidence="13">
    <location>
        <begin position="354"/>
        <end position="588"/>
    </location>
</feature>
<evidence type="ECO:0000256" key="8">
    <source>
        <dbReference type="ARBA" id="ARBA00022967"/>
    </source>
</evidence>
<dbReference type="InterPro" id="IPR003593">
    <property type="entry name" value="AAA+_ATPase"/>
</dbReference>
<keyword evidence="7" id="KW-0067">ATP-binding</keyword>
<evidence type="ECO:0000259" key="14">
    <source>
        <dbReference type="PROSITE" id="PS50929"/>
    </source>
</evidence>
<dbReference type="InterPro" id="IPR027417">
    <property type="entry name" value="P-loop_NTPase"/>
</dbReference>
<keyword evidence="6" id="KW-0547">Nucleotide-binding</keyword>
<dbReference type="InterPro" id="IPR011917">
    <property type="entry name" value="ABC_transpr_lipidA"/>
</dbReference>
<evidence type="ECO:0000256" key="3">
    <source>
        <dbReference type="ARBA" id="ARBA00022475"/>
    </source>
</evidence>
<dbReference type="GO" id="GO:0016887">
    <property type="term" value="F:ATP hydrolysis activity"/>
    <property type="evidence" value="ECO:0007669"/>
    <property type="project" value="InterPro"/>
</dbReference>
<evidence type="ECO:0000256" key="1">
    <source>
        <dbReference type="ARBA" id="ARBA00004651"/>
    </source>
</evidence>
<evidence type="ECO:0000256" key="10">
    <source>
        <dbReference type="ARBA" id="ARBA00023055"/>
    </source>
</evidence>
<keyword evidence="8" id="KW-1278">Translocase</keyword>
<proteinExistence type="predicted"/>
<comment type="subcellular location">
    <subcellularLocation>
        <location evidence="1">Cell membrane</location>
        <topology evidence="1">Multi-pass membrane protein</topology>
    </subcellularLocation>
</comment>
<gene>
    <name evidence="15" type="primary">msbA</name>
    <name evidence="15" type="ORF">DM48_6448</name>
</gene>
<evidence type="ECO:0000256" key="11">
    <source>
        <dbReference type="ARBA" id="ARBA00023136"/>
    </source>
</evidence>
<keyword evidence="9 12" id="KW-1133">Transmembrane helix</keyword>
<dbReference type="Proteomes" id="UP000029590">
    <property type="component" value="Unassembled WGS sequence"/>
</dbReference>
<dbReference type="NCBIfam" id="TIGR02203">
    <property type="entry name" value="MsbA_lipidA"/>
    <property type="match status" value="1"/>
</dbReference>
<sequence>MPPGRRGLRGIDKVIMSLSARSAFQRLWPYVRPVAGITALGFLATALVAATEAYVPAFLRRLLDEGFSPHAPQSAWWSISLAFLGLACLRGVAQFSSSYLLGYVSNNVVIRIREAMIERVVRAGAPFFQRETASTIINAVVSEANQVLLIVTSALVTSVQGALTVIGYLAYLFYLNWRLTLVIAVVLPGIGWLAGQINRRMRRLNREQQAMTNDLSYVVEEIVSGYKVVKIHGGEQYEIDRFMAMSRRLKGYAIRGIASGGLAQSLTQLLASIAIAVVIAISIYQALHGHGNGNDFMTYILATLLAISPLKQLMSVNQPLQRGMTAAELIFRLIDEPPEAIQGGRRIEKARGEIEYREVSFAYEGAARPTLERISFTIRPGDMVALVGPSGGGKTTLANLLPRFFDPTGGAILLDGVPITELDMHDLRGQIAMVSQDVVLFNDSIAANVAYGSTPDPERVWAALRAANLADTVAAMPDGLDAMIGGDGMRLSGGQRQRLAIARAIYKDAAVLILDEATSALDSESERLVQDALERLMAGRATIVIAHRLSTIERADRILVLEAGRIVEQGSHAVLLQAGGRYARLHRTQYQQEASASG</sequence>
<keyword evidence="3" id="KW-1003">Cell membrane</keyword>
<evidence type="ECO:0000313" key="16">
    <source>
        <dbReference type="Proteomes" id="UP000029590"/>
    </source>
</evidence>